<dbReference type="EMBL" id="JANIID010000018">
    <property type="protein sequence ID" value="MCQ8772052.1"/>
    <property type="molecule type" value="Genomic_DNA"/>
</dbReference>
<accession>A0A9X2LIR2</accession>
<dbReference type="AlphaFoldDB" id="A0A9X2LIR2"/>
<name>A0A9X2LIR2_9ACTN</name>
<dbReference type="RefSeq" id="WP_168093511.1">
    <property type="nucleotide sequence ID" value="NZ_JAATER010000153.1"/>
</dbReference>
<comment type="caution">
    <text evidence="1">The sequence shown here is derived from an EMBL/GenBank/DDBJ whole genome shotgun (WGS) entry which is preliminary data.</text>
</comment>
<evidence type="ECO:0000313" key="2">
    <source>
        <dbReference type="Proteomes" id="UP001142374"/>
    </source>
</evidence>
<dbReference type="Proteomes" id="UP001142374">
    <property type="component" value="Unassembled WGS sequence"/>
</dbReference>
<proteinExistence type="predicted"/>
<gene>
    <name evidence="1" type="ORF">NQU55_20085</name>
</gene>
<organism evidence="1 2">
    <name type="scientific">Streptomyces telluris</name>
    <dbReference type="NCBI Taxonomy" id="2720021"/>
    <lineage>
        <taxon>Bacteria</taxon>
        <taxon>Bacillati</taxon>
        <taxon>Actinomycetota</taxon>
        <taxon>Actinomycetes</taxon>
        <taxon>Kitasatosporales</taxon>
        <taxon>Streptomycetaceae</taxon>
        <taxon>Streptomyces</taxon>
    </lineage>
</organism>
<protein>
    <submittedName>
        <fullName evidence="1">Uncharacterized protein</fullName>
    </submittedName>
</protein>
<evidence type="ECO:0000313" key="1">
    <source>
        <dbReference type="EMBL" id="MCQ8772052.1"/>
    </source>
</evidence>
<keyword evidence="2" id="KW-1185">Reference proteome</keyword>
<sequence>MAFHINQGNPNPQILKPGDTDSITIEMYVDGNPVGPGEIIQVKLPDGVIFPATGEIRYMQLDAGINRPLPVESREPDGSIVRFKAEAIGNKPEGFYSVNVQALPNATPGDRTVADGIAIGGTPSPLSIRIGAARPVEQRAYGVVSADGRASSGRGFQVARVGAGDYRITFTNPFVAPPAVTATVYGLGLLLDNAHVDLIEPGSVRIVTGDSNGAFADRPFSFIAVGEAPPLP</sequence>
<reference evidence="1" key="1">
    <citation type="submission" date="2022-06" db="EMBL/GenBank/DDBJ databases">
        <title>WGS of actinobacteria.</title>
        <authorList>
            <person name="Thawai C."/>
        </authorList>
    </citation>
    <scope>NUCLEOTIDE SEQUENCE</scope>
    <source>
        <strain evidence="1">AA8</strain>
    </source>
</reference>